<feature type="chain" id="PRO_5021880558" description="Glycine zipper family protein" evidence="2">
    <location>
        <begin position="25"/>
        <end position="168"/>
    </location>
</feature>
<gene>
    <name evidence="3" type="ORF">FM069_05305</name>
</gene>
<dbReference type="OrthoDB" id="196716at2"/>
<name>A0A553H283_9PSED</name>
<evidence type="ECO:0000313" key="4">
    <source>
        <dbReference type="Proteomes" id="UP000315235"/>
    </source>
</evidence>
<evidence type="ECO:0008006" key="5">
    <source>
        <dbReference type="Google" id="ProtNLM"/>
    </source>
</evidence>
<dbReference type="EMBL" id="VJOY01000003">
    <property type="protein sequence ID" value="TRX75852.1"/>
    <property type="molecule type" value="Genomic_DNA"/>
</dbReference>
<evidence type="ECO:0000256" key="1">
    <source>
        <dbReference type="SAM" id="MobiDB-lite"/>
    </source>
</evidence>
<feature type="signal peptide" evidence="2">
    <location>
        <begin position="1"/>
        <end position="24"/>
    </location>
</feature>
<protein>
    <recommendedName>
        <fullName evidence="5">Glycine zipper family protein</fullName>
    </recommendedName>
</protein>
<sequence>MSSPLMRAGVAGLLSLVLAAPAFAGPPGPGGPGGPGFGGPGPRHFEPGPRYGHGLPGAAREVWIGSTLYFLAAGTYYLWSANQQQYVVVSPPPAVQTVSQGNYEVIAYPSRGQPAELQARDRYECHTWAVGQSGFDPAAAQAAPPAGVSDLYRRALGACLSGRGYSIN</sequence>
<dbReference type="Proteomes" id="UP000315235">
    <property type="component" value="Unassembled WGS sequence"/>
</dbReference>
<keyword evidence="2" id="KW-0732">Signal</keyword>
<organism evidence="3 4">
    <name type="scientific">Pseudomonas mangiferae</name>
    <dbReference type="NCBI Taxonomy" id="2593654"/>
    <lineage>
        <taxon>Bacteria</taxon>
        <taxon>Pseudomonadati</taxon>
        <taxon>Pseudomonadota</taxon>
        <taxon>Gammaproteobacteria</taxon>
        <taxon>Pseudomonadales</taxon>
        <taxon>Pseudomonadaceae</taxon>
        <taxon>Pseudomonas</taxon>
    </lineage>
</organism>
<reference evidence="3 4" key="1">
    <citation type="submission" date="2019-07" db="EMBL/GenBank/DDBJ databases">
        <title>Pseudomonas mangiferae sp. nov., isolated from bark of mango tree in Thailand.</title>
        <authorList>
            <person name="Srisuk N."/>
            <person name="Anurat P."/>
        </authorList>
    </citation>
    <scope>NUCLEOTIDE SEQUENCE [LARGE SCALE GENOMIC DNA]</scope>
    <source>
        <strain evidence="3 4">DMKU_BBB3-04</strain>
    </source>
</reference>
<comment type="caution">
    <text evidence="3">The sequence shown here is derived from an EMBL/GenBank/DDBJ whole genome shotgun (WGS) entry which is preliminary data.</text>
</comment>
<evidence type="ECO:0000313" key="3">
    <source>
        <dbReference type="EMBL" id="TRX75852.1"/>
    </source>
</evidence>
<evidence type="ECO:0000256" key="2">
    <source>
        <dbReference type="SAM" id="SignalP"/>
    </source>
</evidence>
<keyword evidence="4" id="KW-1185">Reference proteome</keyword>
<accession>A0A553H283</accession>
<dbReference type="AlphaFoldDB" id="A0A553H283"/>
<proteinExistence type="predicted"/>
<feature type="region of interest" description="Disordered" evidence="1">
    <location>
        <begin position="27"/>
        <end position="51"/>
    </location>
</feature>
<dbReference type="RefSeq" id="WP_143487244.1">
    <property type="nucleotide sequence ID" value="NZ_VJOY01000003.1"/>
</dbReference>